<dbReference type="EMBL" id="BAEN01000041">
    <property type="protein sequence ID" value="GAC14873.1"/>
    <property type="molecule type" value="Genomic_DNA"/>
</dbReference>
<proteinExistence type="predicted"/>
<evidence type="ECO:0000313" key="2">
    <source>
        <dbReference type="Proteomes" id="UP000006334"/>
    </source>
</evidence>
<dbReference type="OrthoDB" id="6383305at2"/>
<dbReference type="AlphaFoldDB" id="K6YE26"/>
<reference evidence="1 2" key="1">
    <citation type="journal article" date="2017" name="Antonie Van Leeuwenhoek">
        <title>Rhizobium rhizosphaerae sp. nov., a novel species isolated from rice rhizosphere.</title>
        <authorList>
            <person name="Zhao J.J."/>
            <person name="Zhang J."/>
            <person name="Zhang R.J."/>
            <person name="Zhang C.W."/>
            <person name="Yin H.Q."/>
            <person name="Zhang X.X."/>
        </authorList>
    </citation>
    <scope>NUCLEOTIDE SEQUENCE [LARGE SCALE GENOMIC DNA]</scope>
    <source>
        <strain evidence="1 2">E3</strain>
    </source>
</reference>
<dbReference type="STRING" id="1127673.GLIP_2245"/>
<dbReference type="PROSITE" id="PS51257">
    <property type="entry name" value="PROKAR_LIPOPROTEIN"/>
    <property type="match status" value="1"/>
</dbReference>
<keyword evidence="2" id="KW-1185">Reference proteome</keyword>
<evidence type="ECO:0000313" key="1">
    <source>
        <dbReference type="EMBL" id="GAC14873.1"/>
    </source>
</evidence>
<name>K6YE26_9ALTE</name>
<protein>
    <recommendedName>
        <fullName evidence="3">Lipoprotein</fullName>
    </recommendedName>
</protein>
<accession>K6YE26</accession>
<organism evidence="1 2">
    <name type="scientific">Aliiglaciecola lipolytica E3</name>
    <dbReference type="NCBI Taxonomy" id="1127673"/>
    <lineage>
        <taxon>Bacteria</taxon>
        <taxon>Pseudomonadati</taxon>
        <taxon>Pseudomonadota</taxon>
        <taxon>Gammaproteobacteria</taxon>
        <taxon>Alteromonadales</taxon>
        <taxon>Alteromonadaceae</taxon>
        <taxon>Aliiglaciecola</taxon>
    </lineage>
</organism>
<evidence type="ECO:0008006" key="3">
    <source>
        <dbReference type="Google" id="ProtNLM"/>
    </source>
</evidence>
<dbReference type="eggNOG" id="ENOG5032RM6">
    <property type="taxonomic scope" value="Bacteria"/>
</dbReference>
<comment type="caution">
    <text evidence="1">The sequence shown here is derived from an EMBL/GenBank/DDBJ whole genome shotgun (WGS) entry which is preliminary data.</text>
</comment>
<sequence length="205" mass="23478">MFLKYKVFSVFFVVFSVAGCMSMPISTMYKMSQFSPFDMEPKEVRVAVRTDEQIQVRNGAVKISMSYRSDGTNTLPAIHEEHNFNVQVQQAEDADLVEILLDDIEENERVTILKLSEGDAQNMKNLLQLAKQYKAVEAKGTGEFAITTNNDCFENINKFESLDVDVFFKTSDQEGYMLFLEDVDIIEQAKDNDIDLKQTNKCEFN</sequence>
<dbReference type="RefSeq" id="WP_008844689.1">
    <property type="nucleotide sequence ID" value="NZ_BAEN01000041.1"/>
</dbReference>
<gene>
    <name evidence="1" type="ORF">GLIP_2245</name>
</gene>
<dbReference type="Proteomes" id="UP000006334">
    <property type="component" value="Unassembled WGS sequence"/>
</dbReference>